<proteinExistence type="predicted"/>
<gene>
    <name evidence="4" type="ORF">RND71_012887</name>
</gene>
<feature type="region of interest" description="Disordered" evidence="2">
    <location>
        <begin position="70"/>
        <end position="97"/>
    </location>
</feature>
<feature type="compositionally biased region" description="Basic and acidic residues" evidence="2">
    <location>
        <begin position="77"/>
        <end position="94"/>
    </location>
</feature>
<evidence type="ECO:0000313" key="5">
    <source>
        <dbReference type="Proteomes" id="UP001291623"/>
    </source>
</evidence>
<accession>A0AAE1SG33</accession>
<dbReference type="EMBL" id="JAVYJV010000006">
    <property type="protein sequence ID" value="KAK4369095.1"/>
    <property type="molecule type" value="Genomic_DNA"/>
</dbReference>
<comment type="caution">
    <text evidence="4">The sequence shown here is derived from an EMBL/GenBank/DDBJ whole genome shotgun (WGS) entry which is preliminary data.</text>
</comment>
<evidence type="ECO:0000256" key="1">
    <source>
        <dbReference type="ARBA" id="ARBA00004170"/>
    </source>
</evidence>
<dbReference type="GO" id="GO:0046872">
    <property type="term" value="F:metal ion binding"/>
    <property type="evidence" value="ECO:0007669"/>
    <property type="project" value="InterPro"/>
</dbReference>
<dbReference type="Gene3D" id="3.30.70.100">
    <property type="match status" value="1"/>
</dbReference>
<evidence type="ECO:0000259" key="3">
    <source>
        <dbReference type="PROSITE" id="PS50846"/>
    </source>
</evidence>
<evidence type="ECO:0000256" key="2">
    <source>
        <dbReference type="SAM" id="MobiDB-lite"/>
    </source>
</evidence>
<comment type="subcellular location">
    <subcellularLocation>
        <location evidence="1">Membrane</location>
        <topology evidence="1">Peripheral membrane protein</topology>
    </subcellularLocation>
</comment>
<dbReference type="GO" id="GO:0016020">
    <property type="term" value="C:membrane"/>
    <property type="evidence" value="ECO:0007669"/>
    <property type="project" value="UniProtKB-SubCell"/>
</dbReference>
<name>A0AAE1SG33_9SOLA</name>
<feature type="domain" description="HMA" evidence="3">
    <location>
        <begin position="2"/>
        <end position="72"/>
    </location>
</feature>
<dbReference type="InterPro" id="IPR044296">
    <property type="entry name" value="HIPP46"/>
</dbReference>
<dbReference type="GO" id="GO:0009626">
    <property type="term" value="P:plant-type hypersensitive response"/>
    <property type="evidence" value="ECO:0007669"/>
    <property type="project" value="UniProtKB-KW"/>
</dbReference>
<keyword evidence="5" id="KW-1185">Reference proteome</keyword>
<sequence length="140" mass="15323">MKQKVVIRLSLSANDSKCRTKAFKIAVSQPGVESAAIQGEEKNQLEVVGEIDAASLTSLLRKNLGQADLVSVGPAGDGDKKDNKAEPGSDKKPDAAAVVTQPQPPLYYYTYPHQYPVYQVTDSYDQQNCSIMLMPIWTTY</sequence>
<dbReference type="PANTHER" id="PTHR46371">
    <property type="entry name" value="OS04G0464100 PROTEIN"/>
    <property type="match status" value="1"/>
</dbReference>
<organism evidence="4 5">
    <name type="scientific">Anisodus tanguticus</name>
    <dbReference type="NCBI Taxonomy" id="243964"/>
    <lineage>
        <taxon>Eukaryota</taxon>
        <taxon>Viridiplantae</taxon>
        <taxon>Streptophyta</taxon>
        <taxon>Embryophyta</taxon>
        <taxon>Tracheophyta</taxon>
        <taxon>Spermatophyta</taxon>
        <taxon>Magnoliopsida</taxon>
        <taxon>eudicotyledons</taxon>
        <taxon>Gunneridae</taxon>
        <taxon>Pentapetalae</taxon>
        <taxon>asterids</taxon>
        <taxon>lamiids</taxon>
        <taxon>Solanales</taxon>
        <taxon>Solanaceae</taxon>
        <taxon>Solanoideae</taxon>
        <taxon>Hyoscyameae</taxon>
        <taxon>Anisodus</taxon>
    </lineage>
</organism>
<evidence type="ECO:0000313" key="4">
    <source>
        <dbReference type="EMBL" id="KAK4369095.1"/>
    </source>
</evidence>
<dbReference type="AlphaFoldDB" id="A0AAE1SG33"/>
<dbReference type="PROSITE" id="PS50846">
    <property type="entry name" value="HMA_2"/>
    <property type="match status" value="1"/>
</dbReference>
<protein>
    <recommendedName>
        <fullName evidence="3">HMA domain-containing protein</fullName>
    </recommendedName>
</protein>
<reference evidence="4" key="1">
    <citation type="submission" date="2023-12" db="EMBL/GenBank/DDBJ databases">
        <title>Genome assembly of Anisodus tanguticus.</title>
        <authorList>
            <person name="Wang Y.-J."/>
        </authorList>
    </citation>
    <scope>NUCLEOTIDE SEQUENCE</scope>
    <source>
        <strain evidence="4">KB-2021</strain>
        <tissue evidence="4">Leaf</tissue>
    </source>
</reference>
<dbReference type="Proteomes" id="UP001291623">
    <property type="component" value="Unassembled WGS sequence"/>
</dbReference>
<dbReference type="InterPro" id="IPR006121">
    <property type="entry name" value="HMA_dom"/>
</dbReference>